<dbReference type="Proteomes" id="UP001432322">
    <property type="component" value="Unassembled WGS sequence"/>
</dbReference>
<proteinExistence type="predicted"/>
<keyword evidence="1" id="KW-0175">Coiled coil</keyword>
<sequence length="221" mass="24528">VRSGRTHTMSHRDNSSSSRRSERRARSARKQRIKINTKKEADAILAILENKARNMSEDAAQLRRIDKALGRMNKTIEEQGVKLKEKVGVANEEMRGRLGLDQELRWSDVRRMKWGADTDDEGGASTPRSDSNPASSIEPTTPTKKTAAGSTRDRSDKEVMVVKKSPAVLHYDEAIRKLEAVSAELKQIASAPMPGSALKVNGDAVKELAARLKEARDELKQ</sequence>
<feature type="region of interest" description="Disordered" evidence="2">
    <location>
        <begin position="1"/>
        <end position="32"/>
    </location>
</feature>
<gene>
    <name evidence="3" type="ORF">PFISCL1PPCAC_17418</name>
</gene>
<evidence type="ECO:0000256" key="2">
    <source>
        <dbReference type="SAM" id="MobiDB-lite"/>
    </source>
</evidence>
<name>A0AAV5W5R1_9BILA</name>
<feature type="coiled-coil region" evidence="1">
    <location>
        <begin position="38"/>
        <end position="65"/>
    </location>
</feature>
<comment type="caution">
    <text evidence="3">The sequence shown here is derived from an EMBL/GenBank/DDBJ whole genome shotgun (WGS) entry which is preliminary data.</text>
</comment>
<protein>
    <submittedName>
        <fullName evidence="3">Uncharacterized protein</fullName>
    </submittedName>
</protein>
<feature type="region of interest" description="Disordered" evidence="2">
    <location>
        <begin position="115"/>
        <end position="159"/>
    </location>
</feature>
<feature type="compositionally biased region" description="Polar residues" evidence="2">
    <location>
        <begin position="126"/>
        <end position="144"/>
    </location>
</feature>
<dbReference type="AlphaFoldDB" id="A0AAV5W5R1"/>
<evidence type="ECO:0000256" key="1">
    <source>
        <dbReference type="SAM" id="Coils"/>
    </source>
</evidence>
<feature type="compositionally biased region" description="Basic residues" evidence="2">
    <location>
        <begin position="21"/>
        <end position="32"/>
    </location>
</feature>
<accession>A0AAV5W5R1</accession>
<reference evidence="3" key="1">
    <citation type="submission" date="2023-10" db="EMBL/GenBank/DDBJ databases">
        <title>Genome assembly of Pristionchus species.</title>
        <authorList>
            <person name="Yoshida K."/>
            <person name="Sommer R.J."/>
        </authorList>
    </citation>
    <scope>NUCLEOTIDE SEQUENCE</scope>
    <source>
        <strain evidence="3">RS5133</strain>
    </source>
</reference>
<keyword evidence="4" id="KW-1185">Reference proteome</keyword>
<organism evidence="3 4">
    <name type="scientific">Pristionchus fissidentatus</name>
    <dbReference type="NCBI Taxonomy" id="1538716"/>
    <lineage>
        <taxon>Eukaryota</taxon>
        <taxon>Metazoa</taxon>
        <taxon>Ecdysozoa</taxon>
        <taxon>Nematoda</taxon>
        <taxon>Chromadorea</taxon>
        <taxon>Rhabditida</taxon>
        <taxon>Rhabditina</taxon>
        <taxon>Diplogasteromorpha</taxon>
        <taxon>Diplogasteroidea</taxon>
        <taxon>Neodiplogasteridae</taxon>
        <taxon>Pristionchus</taxon>
    </lineage>
</organism>
<evidence type="ECO:0000313" key="4">
    <source>
        <dbReference type="Proteomes" id="UP001432322"/>
    </source>
</evidence>
<dbReference type="EMBL" id="BTSY01000004">
    <property type="protein sequence ID" value="GMT26121.1"/>
    <property type="molecule type" value="Genomic_DNA"/>
</dbReference>
<evidence type="ECO:0000313" key="3">
    <source>
        <dbReference type="EMBL" id="GMT26121.1"/>
    </source>
</evidence>
<feature type="non-terminal residue" evidence="3">
    <location>
        <position position="1"/>
    </location>
</feature>